<dbReference type="eggNOG" id="KOG1234">
    <property type="taxonomic scope" value="Eukaryota"/>
</dbReference>
<dbReference type="AlphaFoldDB" id="A0A067RSN5"/>
<dbReference type="GO" id="GO:0006744">
    <property type="term" value="P:ubiquinone biosynthetic process"/>
    <property type="evidence" value="ECO:0007669"/>
    <property type="project" value="TreeGrafter"/>
</dbReference>
<dbReference type="Proteomes" id="UP000027135">
    <property type="component" value="Unassembled WGS sequence"/>
</dbReference>
<dbReference type="InterPro" id="IPR004147">
    <property type="entry name" value="ABC1_dom"/>
</dbReference>
<dbReference type="GO" id="GO:0016740">
    <property type="term" value="F:transferase activity"/>
    <property type="evidence" value="ECO:0007669"/>
    <property type="project" value="UniProtKB-KW"/>
</dbReference>
<evidence type="ECO:0000313" key="8">
    <source>
        <dbReference type="Proteomes" id="UP000027135"/>
    </source>
</evidence>
<dbReference type="InterPro" id="IPR034646">
    <property type="entry name" value="ADCK3_dom"/>
</dbReference>
<keyword evidence="8" id="KW-1185">Reference proteome</keyword>
<dbReference type="InterPro" id="IPR011009">
    <property type="entry name" value="Kinase-like_dom_sf"/>
</dbReference>
<gene>
    <name evidence="7" type="ORF">L798_13081</name>
</gene>
<dbReference type="EMBL" id="KK852484">
    <property type="protein sequence ID" value="KDR22829.1"/>
    <property type="molecule type" value="Genomic_DNA"/>
</dbReference>
<evidence type="ECO:0000256" key="1">
    <source>
        <dbReference type="ARBA" id="ARBA00004749"/>
    </source>
</evidence>
<protein>
    <submittedName>
        <fullName evidence="7">Chaperone activity of bc1 complex-like, mitochondrial</fullName>
    </submittedName>
</protein>
<dbReference type="OMA" id="PEYYVPR"/>
<name>A0A067RSN5_ZOONE</name>
<dbReference type="CDD" id="cd13970">
    <property type="entry name" value="ABC1_ADCK3"/>
    <property type="match status" value="1"/>
</dbReference>
<evidence type="ECO:0000256" key="4">
    <source>
        <dbReference type="ARBA" id="ARBA00022741"/>
    </source>
</evidence>
<feature type="domain" description="ABC1 atypical kinase-like" evidence="6">
    <location>
        <begin position="329"/>
        <end position="569"/>
    </location>
</feature>
<evidence type="ECO:0000256" key="3">
    <source>
        <dbReference type="ARBA" id="ARBA00022679"/>
    </source>
</evidence>
<evidence type="ECO:0000256" key="5">
    <source>
        <dbReference type="ARBA" id="ARBA00022840"/>
    </source>
</evidence>
<evidence type="ECO:0000259" key="6">
    <source>
        <dbReference type="Pfam" id="PF03109"/>
    </source>
</evidence>
<dbReference type="InterPro" id="IPR051409">
    <property type="entry name" value="Atypical_kinase_ADCK"/>
</dbReference>
<dbReference type="PANTHER" id="PTHR43851">
    <property type="match status" value="1"/>
</dbReference>
<sequence length="673" mass="76113">MSQHWSHDISGILRGVRIVVNAMLKHQEAECKQCWENSSIKDVVEKASSSVVARTQQRLSEDKIQNHLSKNVQETFQRTSMLYEGIKAYVTYAADHKLPHDLPTAGQSDIDNYKLHADILPEASETTKSEHNDKYVLKETESANSKNKDVSRDLFAGRIQKQQDLFMEKAYSNVVSEQGIVSPLQPSIKFEATHVPVAAVSKQDNLGTSVLSVRDLESKTRMKQVLSATAKQRKVPSSQFFRKVSFGSLAAGLVVGTVTEMARRSLGLANEEESAGRALDSVFLSEANAERIVNTLCKLRGAALKLGQILSMQDNTVISPTLQKAFERVRQSADFMPTWQVEKVLESELGGDWRSKVTTFEPMPFAAASIGQVHLAVLPSGTEVAMKIQYPGVAKGIESDIDSLVQIMDRWNVFPKSFFIDNLVKVAKRELAWEVDYIREAECTKKFQQLLEPYPEYYVAQVVDSLSTKQIFTTELMSGIPVDKCVDLDLETRTHISRLVIELWLKELFEFRYMQTDPNWSNFFYSPETRQLMLLDFGASRSYSKTFVDMYIQLIRGAADGDRNKVLQVSRDIGFLAGYEAKIMEDAHVEAVMILGEVFHKSSEPYDFGSHDTTRRIQSLIPTMLKHRLCPPPEEVYSLHRKLSGIFMLVSKLGVKLECKSMFEKVYEMYRSG</sequence>
<comment type="pathway">
    <text evidence="1">Cofactor biosynthesis; ubiquinone biosynthesis.</text>
</comment>
<dbReference type="STRING" id="136037.A0A067RSN5"/>
<keyword evidence="3" id="KW-0808">Transferase</keyword>
<dbReference type="GO" id="GO:0005524">
    <property type="term" value="F:ATP binding"/>
    <property type="evidence" value="ECO:0007669"/>
    <property type="project" value="UniProtKB-KW"/>
</dbReference>
<organism evidence="7 8">
    <name type="scientific">Zootermopsis nevadensis</name>
    <name type="common">Dampwood termite</name>
    <dbReference type="NCBI Taxonomy" id="136037"/>
    <lineage>
        <taxon>Eukaryota</taxon>
        <taxon>Metazoa</taxon>
        <taxon>Ecdysozoa</taxon>
        <taxon>Arthropoda</taxon>
        <taxon>Hexapoda</taxon>
        <taxon>Insecta</taxon>
        <taxon>Pterygota</taxon>
        <taxon>Neoptera</taxon>
        <taxon>Polyneoptera</taxon>
        <taxon>Dictyoptera</taxon>
        <taxon>Blattodea</taxon>
        <taxon>Blattoidea</taxon>
        <taxon>Termitoidae</taxon>
        <taxon>Termopsidae</taxon>
        <taxon>Zootermopsis</taxon>
    </lineage>
</organism>
<dbReference type="InParanoid" id="A0A067RSN5"/>
<keyword evidence="4" id="KW-0547">Nucleotide-binding</keyword>
<evidence type="ECO:0000313" key="7">
    <source>
        <dbReference type="EMBL" id="KDR22829.1"/>
    </source>
</evidence>
<keyword evidence="5" id="KW-0067">ATP-binding</keyword>
<proteinExistence type="inferred from homology"/>
<dbReference type="Pfam" id="PF03109">
    <property type="entry name" value="ABC1"/>
    <property type="match status" value="1"/>
</dbReference>
<dbReference type="FunCoup" id="A0A067RSN5">
    <property type="interactions" value="961"/>
</dbReference>
<dbReference type="SUPFAM" id="SSF56112">
    <property type="entry name" value="Protein kinase-like (PK-like)"/>
    <property type="match status" value="1"/>
</dbReference>
<reference evidence="7 8" key="1">
    <citation type="journal article" date="2014" name="Nat. Commun.">
        <title>Molecular traces of alternative social organization in a termite genome.</title>
        <authorList>
            <person name="Terrapon N."/>
            <person name="Li C."/>
            <person name="Robertson H.M."/>
            <person name="Ji L."/>
            <person name="Meng X."/>
            <person name="Booth W."/>
            <person name="Chen Z."/>
            <person name="Childers C.P."/>
            <person name="Glastad K.M."/>
            <person name="Gokhale K."/>
            <person name="Gowin J."/>
            <person name="Gronenberg W."/>
            <person name="Hermansen R.A."/>
            <person name="Hu H."/>
            <person name="Hunt B.G."/>
            <person name="Huylmans A.K."/>
            <person name="Khalil S.M."/>
            <person name="Mitchell R.D."/>
            <person name="Munoz-Torres M.C."/>
            <person name="Mustard J.A."/>
            <person name="Pan H."/>
            <person name="Reese J.T."/>
            <person name="Scharf M.E."/>
            <person name="Sun F."/>
            <person name="Vogel H."/>
            <person name="Xiao J."/>
            <person name="Yang W."/>
            <person name="Yang Z."/>
            <person name="Yang Z."/>
            <person name="Zhou J."/>
            <person name="Zhu J."/>
            <person name="Brent C.S."/>
            <person name="Elsik C.G."/>
            <person name="Goodisman M.A."/>
            <person name="Liberles D.A."/>
            <person name="Roe R.M."/>
            <person name="Vargo E.L."/>
            <person name="Vilcinskas A."/>
            <person name="Wang J."/>
            <person name="Bornberg-Bauer E."/>
            <person name="Korb J."/>
            <person name="Zhang G."/>
            <person name="Liebig J."/>
        </authorList>
    </citation>
    <scope>NUCLEOTIDE SEQUENCE [LARGE SCALE GENOMIC DNA]</scope>
    <source>
        <tissue evidence="7">Whole organism</tissue>
    </source>
</reference>
<dbReference type="PANTHER" id="PTHR43851:SF3">
    <property type="entry name" value="COENZYME Q8"/>
    <property type="match status" value="1"/>
</dbReference>
<comment type="similarity">
    <text evidence="2">Belongs to the protein kinase superfamily. ADCK protein kinase family.</text>
</comment>
<evidence type="ECO:0000256" key="2">
    <source>
        <dbReference type="ARBA" id="ARBA00009670"/>
    </source>
</evidence>
<accession>A0A067RSN5</accession>